<reference evidence="1" key="1">
    <citation type="journal article" date="2018" name="Genome Biol. Evol.">
        <title>Genomics and development of Lentinus tigrinus, a white-rot wood-decaying mushroom with dimorphic fruiting bodies.</title>
        <authorList>
            <person name="Wu B."/>
            <person name="Xu Z."/>
            <person name="Knudson A."/>
            <person name="Carlson A."/>
            <person name="Chen N."/>
            <person name="Kovaka S."/>
            <person name="LaButti K."/>
            <person name="Lipzen A."/>
            <person name="Pennachio C."/>
            <person name="Riley R."/>
            <person name="Schakwitz W."/>
            <person name="Umezawa K."/>
            <person name="Ohm R.A."/>
            <person name="Grigoriev I.V."/>
            <person name="Nagy L.G."/>
            <person name="Gibbons J."/>
            <person name="Hibbett D."/>
        </authorList>
    </citation>
    <scope>NUCLEOTIDE SEQUENCE [LARGE SCALE GENOMIC DNA]</scope>
    <source>
        <strain evidence="1">ALCF2SS1-6</strain>
    </source>
</reference>
<evidence type="ECO:0008006" key="3">
    <source>
        <dbReference type="Google" id="ProtNLM"/>
    </source>
</evidence>
<dbReference type="AlphaFoldDB" id="A0A5C2RTJ6"/>
<dbReference type="OrthoDB" id="2755401at2759"/>
<sequence>MAIIEDLPPELIDLILLNFRKREYALRACSLLSKSWRIATLPHLFSTFQPTLKGGELSPMHITTFLESHPNIAACVKHLWLRNWSTLYASLIRALLSRLPVLERLSLELTRFASTPMGLPPVEPLTDGRRSPPFKLQTVIINHCEIQDDPSHLLEILSLCEIDTFKTMFIRDTMGRAHPVSDAASSRRCIRIRNLRLGAQKRLHEPSPTGLLELLRGSMVPGCLLSMEFTCDSFESLVPTGALIRDVGENITKFKLNLLGLVLLEQVISPADRWDDLQLSSCTQLETFVLHAPYPYYLSGYTAQDSDSLSKSLFGTFADILLLLPPSVRTITLRLFGNIGTDLAQGQGDAAAAHTEAMEKAILEDKPRRFPELEAVVLEIESTYAVECATLAPKLLPRLHDSGLLRTTTT</sequence>
<name>A0A5C2RTJ6_9APHY</name>
<accession>A0A5C2RTJ6</accession>
<dbReference type="EMBL" id="ML122300">
    <property type="protein sequence ID" value="RPD54972.1"/>
    <property type="molecule type" value="Genomic_DNA"/>
</dbReference>
<proteinExistence type="predicted"/>
<protein>
    <recommendedName>
        <fullName evidence="3">F-box domain-containing protein</fullName>
    </recommendedName>
</protein>
<keyword evidence="2" id="KW-1185">Reference proteome</keyword>
<dbReference type="Proteomes" id="UP000313359">
    <property type="component" value="Unassembled WGS sequence"/>
</dbReference>
<evidence type="ECO:0000313" key="2">
    <source>
        <dbReference type="Proteomes" id="UP000313359"/>
    </source>
</evidence>
<gene>
    <name evidence="1" type="ORF">L227DRAFT_337310</name>
</gene>
<organism evidence="1 2">
    <name type="scientific">Lentinus tigrinus ALCF2SS1-6</name>
    <dbReference type="NCBI Taxonomy" id="1328759"/>
    <lineage>
        <taxon>Eukaryota</taxon>
        <taxon>Fungi</taxon>
        <taxon>Dikarya</taxon>
        <taxon>Basidiomycota</taxon>
        <taxon>Agaricomycotina</taxon>
        <taxon>Agaricomycetes</taxon>
        <taxon>Polyporales</taxon>
        <taxon>Polyporaceae</taxon>
        <taxon>Lentinus</taxon>
    </lineage>
</organism>
<evidence type="ECO:0000313" key="1">
    <source>
        <dbReference type="EMBL" id="RPD54972.1"/>
    </source>
</evidence>